<reference evidence="1 2" key="1">
    <citation type="journal article" date="2018" name="Science">
        <title>The opium poppy genome and morphinan production.</title>
        <authorList>
            <person name="Guo L."/>
            <person name="Winzer T."/>
            <person name="Yang X."/>
            <person name="Li Y."/>
            <person name="Ning Z."/>
            <person name="He Z."/>
            <person name="Teodor R."/>
            <person name="Lu Y."/>
            <person name="Bowser T.A."/>
            <person name="Graham I.A."/>
            <person name="Ye K."/>
        </authorList>
    </citation>
    <scope>NUCLEOTIDE SEQUENCE [LARGE SCALE GENOMIC DNA]</scope>
    <source>
        <strain evidence="2">cv. HN1</strain>
        <tissue evidence="1">Leaves</tissue>
    </source>
</reference>
<dbReference type="EMBL" id="CM010719">
    <property type="protein sequence ID" value="RZC64043.1"/>
    <property type="molecule type" value="Genomic_DNA"/>
</dbReference>
<dbReference type="Gramene" id="RZC64043">
    <property type="protein sequence ID" value="RZC64043"/>
    <property type="gene ID" value="C5167_025821"/>
</dbReference>
<organism evidence="1 2">
    <name type="scientific">Papaver somniferum</name>
    <name type="common">Opium poppy</name>
    <dbReference type="NCBI Taxonomy" id="3469"/>
    <lineage>
        <taxon>Eukaryota</taxon>
        <taxon>Viridiplantae</taxon>
        <taxon>Streptophyta</taxon>
        <taxon>Embryophyta</taxon>
        <taxon>Tracheophyta</taxon>
        <taxon>Spermatophyta</taxon>
        <taxon>Magnoliopsida</taxon>
        <taxon>Ranunculales</taxon>
        <taxon>Papaveraceae</taxon>
        <taxon>Papaveroideae</taxon>
        <taxon>Papaver</taxon>
    </lineage>
</organism>
<dbReference type="Proteomes" id="UP000316621">
    <property type="component" value="Chromosome 5"/>
</dbReference>
<name>A0A4Y7JSH6_PAPSO</name>
<evidence type="ECO:0000313" key="2">
    <source>
        <dbReference type="Proteomes" id="UP000316621"/>
    </source>
</evidence>
<keyword evidence="2" id="KW-1185">Reference proteome</keyword>
<gene>
    <name evidence="1" type="ORF">C5167_025821</name>
</gene>
<evidence type="ECO:0000313" key="1">
    <source>
        <dbReference type="EMBL" id="RZC64043.1"/>
    </source>
</evidence>
<dbReference type="AlphaFoldDB" id="A0A4Y7JSH6"/>
<protein>
    <submittedName>
        <fullName evidence="1">Uncharacterized protein</fullName>
    </submittedName>
</protein>
<sequence length="86" mass="9830">MQKERKWWPQRTTSDGITEAYDRGVCTRSIVSGKVALWRSSDWFNQSSMKLRACWSSPRPAPVEIPVWGEPDFSITTTSHPAVMSE</sequence>
<proteinExistence type="predicted"/>
<accession>A0A4Y7JSH6</accession>